<dbReference type="EnsemblFungi" id="MAPG_03651T0">
    <property type="protein sequence ID" value="MAPG_03651T0"/>
    <property type="gene ID" value="MAPG_03651"/>
</dbReference>
<sequence>MGFTFYSGPSSDFHPMSEWKTLEEMFNLNKPEMLRTGDTEEDVSRIRNAVLE</sequence>
<protein>
    <submittedName>
        <fullName evidence="1 2">Uncharacterized protein</fullName>
    </submittedName>
</protein>
<proteinExistence type="predicted"/>
<dbReference type="EMBL" id="ADBL01000872">
    <property type="status" value="NOT_ANNOTATED_CDS"/>
    <property type="molecule type" value="Genomic_DNA"/>
</dbReference>
<dbReference type="EMBL" id="GL876968">
    <property type="protein sequence ID" value="KLU84611.1"/>
    <property type="molecule type" value="Genomic_DNA"/>
</dbReference>
<reference evidence="2" key="5">
    <citation type="submission" date="2015-06" db="UniProtKB">
        <authorList>
            <consortium name="EnsemblFungi"/>
        </authorList>
    </citation>
    <scope>IDENTIFICATION</scope>
    <source>
        <strain evidence="2">ATCC 64411</strain>
    </source>
</reference>
<organism evidence="2 3">
    <name type="scientific">Magnaporthiopsis poae (strain ATCC 64411 / 73-15)</name>
    <name type="common">Kentucky bluegrass fungus</name>
    <name type="synonym">Magnaporthe poae</name>
    <dbReference type="NCBI Taxonomy" id="644358"/>
    <lineage>
        <taxon>Eukaryota</taxon>
        <taxon>Fungi</taxon>
        <taxon>Dikarya</taxon>
        <taxon>Ascomycota</taxon>
        <taxon>Pezizomycotina</taxon>
        <taxon>Sordariomycetes</taxon>
        <taxon>Sordariomycetidae</taxon>
        <taxon>Magnaporthales</taxon>
        <taxon>Magnaporthaceae</taxon>
        <taxon>Magnaporthiopsis</taxon>
    </lineage>
</organism>
<gene>
    <name evidence="1" type="ORF">MAPG_03651</name>
</gene>
<dbReference type="AlphaFoldDB" id="A0A0C4DUL1"/>
<accession>A0A0C4DUL1</accession>
<dbReference type="Proteomes" id="UP000011715">
    <property type="component" value="Unassembled WGS sequence"/>
</dbReference>
<name>A0A0C4DUL1_MAGP6</name>
<keyword evidence="3" id="KW-1185">Reference proteome</keyword>
<reference evidence="2" key="4">
    <citation type="journal article" date="2015" name="G3 (Bethesda)">
        <title>Genome sequences of three phytopathogenic species of the Magnaporthaceae family of fungi.</title>
        <authorList>
            <person name="Okagaki L.H."/>
            <person name="Nunes C.C."/>
            <person name="Sailsbery J."/>
            <person name="Clay B."/>
            <person name="Brown D."/>
            <person name="John T."/>
            <person name="Oh Y."/>
            <person name="Young N."/>
            <person name="Fitzgerald M."/>
            <person name="Haas B.J."/>
            <person name="Zeng Q."/>
            <person name="Young S."/>
            <person name="Adiconis X."/>
            <person name="Fan L."/>
            <person name="Levin J.Z."/>
            <person name="Mitchell T.K."/>
            <person name="Okubara P.A."/>
            <person name="Farman M.L."/>
            <person name="Kohn L.M."/>
            <person name="Birren B."/>
            <person name="Ma L.-J."/>
            <person name="Dean R.A."/>
        </authorList>
    </citation>
    <scope>NUCLEOTIDE SEQUENCE</scope>
    <source>
        <strain evidence="2">ATCC 64411 / 73-15</strain>
    </source>
</reference>
<evidence type="ECO:0000313" key="3">
    <source>
        <dbReference type="Proteomes" id="UP000011715"/>
    </source>
</evidence>
<evidence type="ECO:0000313" key="1">
    <source>
        <dbReference type="EMBL" id="KLU84611.1"/>
    </source>
</evidence>
<reference evidence="3" key="2">
    <citation type="submission" date="2010-05" db="EMBL/GenBank/DDBJ databases">
        <title>The genome sequence of Magnaporthe poae strain ATCC 64411.</title>
        <authorList>
            <person name="Ma L.-J."/>
            <person name="Dead R."/>
            <person name="Young S."/>
            <person name="Zeng Q."/>
            <person name="Koehrsen M."/>
            <person name="Alvarado L."/>
            <person name="Berlin A."/>
            <person name="Chapman S.B."/>
            <person name="Chen Z."/>
            <person name="Freedman E."/>
            <person name="Gellesch M."/>
            <person name="Goldberg J."/>
            <person name="Griggs A."/>
            <person name="Gujja S."/>
            <person name="Heilman E.R."/>
            <person name="Heiman D."/>
            <person name="Hepburn T."/>
            <person name="Howarth C."/>
            <person name="Jen D."/>
            <person name="Larson L."/>
            <person name="Mehta T."/>
            <person name="Neiman D."/>
            <person name="Pearson M."/>
            <person name="Roberts A."/>
            <person name="Saif S."/>
            <person name="Shea T."/>
            <person name="Shenoy N."/>
            <person name="Sisk P."/>
            <person name="Stolte C."/>
            <person name="Sykes S."/>
            <person name="Walk T."/>
            <person name="White J."/>
            <person name="Yandava C."/>
            <person name="Haas B."/>
            <person name="Nusbaum C."/>
            <person name="Birren B."/>
        </authorList>
    </citation>
    <scope>NUCLEOTIDE SEQUENCE [LARGE SCALE GENOMIC DNA]</scope>
    <source>
        <strain evidence="3">ATCC 64411 / 73-15</strain>
    </source>
</reference>
<dbReference type="OrthoDB" id="1193027at2759"/>
<reference evidence="1" key="3">
    <citation type="submission" date="2011-03" db="EMBL/GenBank/DDBJ databases">
        <title>Annotation of Magnaporthe poae ATCC 64411.</title>
        <authorList>
            <person name="Ma L.-J."/>
            <person name="Dead R."/>
            <person name="Young S.K."/>
            <person name="Zeng Q."/>
            <person name="Gargeya S."/>
            <person name="Fitzgerald M."/>
            <person name="Haas B."/>
            <person name="Abouelleil A."/>
            <person name="Alvarado L."/>
            <person name="Arachchi H.M."/>
            <person name="Berlin A."/>
            <person name="Brown A."/>
            <person name="Chapman S.B."/>
            <person name="Chen Z."/>
            <person name="Dunbar C."/>
            <person name="Freedman E."/>
            <person name="Gearin G."/>
            <person name="Gellesch M."/>
            <person name="Goldberg J."/>
            <person name="Griggs A."/>
            <person name="Gujja S."/>
            <person name="Heiman D."/>
            <person name="Howarth C."/>
            <person name="Larson L."/>
            <person name="Lui A."/>
            <person name="MacDonald P.J.P."/>
            <person name="Mehta T."/>
            <person name="Montmayeur A."/>
            <person name="Murphy C."/>
            <person name="Neiman D."/>
            <person name="Pearson M."/>
            <person name="Priest M."/>
            <person name="Roberts A."/>
            <person name="Saif S."/>
            <person name="Shea T."/>
            <person name="Shenoy N."/>
            <person name="Sisk P."/>
            <person name="Stolte C."/>
            <person name="Sykes S."/>
            <person name="Yandava C."/>
            <person name="Wortman J."/>
            <person name="Nusbaum C."/>
            <person name="Birren B."/>
        </authorList>
    </citation>
    <scope>NUCLEOTIDE SEQUENCE</scope>
    <source>
        <strain evidence="1">ATCC 64411</strain>
    </source>
</reference>
<dbReference type="VEuPathDB" id="FungiDB:MAPG_03651"/>
<reference evidence="1" key="1">
    <citation type="submission" date="2010-05" db="EMBL/GenBank/DDBJ databases">
        <title>The Genome Sequence of Magnaporthe poae strain ATCC 64411.</title>
        <authorList>
            <consortium name="The Broad Institute Genome Sequencing Platform"/>
            <consortium name="Broad Institute Genome Sequencing Center for Infectious Disease"/>
            <person name="Ma L.-J."/>
            <person name="Dead R."/>
            <person name="Young S."/>
            <person name="Zeng Q."/>
            <person name="Koehrsen M."/>
            <person name="Alvarado L."/>
            <person name="Berlin A."/>
            <person name="Chapman S.B."/>
            <person name="Chen Z."/>
            <person name="Freedman E."/>
            <person name="Gellesch M."/>
            <person name="Goldberg J."/>
            <person name="Griggs A."/>
            <person name="Gujja S."/>
            <person name="Heilman E.R."/>
            <person name="Heiman D."/>
            <person name="Hepburn T."/>
            <person name="Howarth C."/>
            <person name="Jen D."/>
            <person name="Larson L."/>
            <person name="Mehta T."/>
            <person name="Neiman D."/>
            <person name="Pearson M."/>
            <person name="Roberts A."/>
            <person name="Saif S."/>
            <person name="Shea T."/>
            <person name="Shenoy N."/>
            <person name="Sisk P."/>
            <person name="Stolte C."/>
            <person name="Sykes S."/>
            <person name="Walk T."/>
            <person name="White J."/>
            <person name="Yandava C."/>
            <person name="Haas B."/>
            <person name="Nusbaum C."/>
            <person name="Birren B."/>
        </authorList>
    </citation>
    <scope>NUCLEOTIDE SEQUENCE</scope>
    <source>
        <strain evidence="1">ATCC 64411</strain>
    </source>
</reference>
<evidence type="ECO:0000313" key="2">
    <source>
        <dbReference type="EnsemblFungi" id="MAPG_03651T0"/>
    </source>
</evidence>